<proteinExistence type="predicted"/>
<protein>
    <submittedName>
        <fullName evidence="1">Uncharacterized protein</fullName>
    </submittedName>
</protein>
<accession>A0A6T7WVY3</accession>
<sequence>MTILQSGISGGAGAFIRKGDASGWLEAIAMHYHVSQPALLQILREAAGPIFETWANVLTEAEHLTLAESVTDLRLADERLRVEAAQAWSSAAPFSVNLAASVLHHAAVKC</sequence>
<reference evidence="1" key="1">
    <citation type="submission" date="2021-01" db="EMBL/GenBank/DDBJ databases">
        <authorList>
            <person name="Corre E."/>
            <person name="Pelletier E."/>
            <person name="Niang G."/>
            <person name="Scheremetjew M."/>
            <person name="Finn R."/>
            <person name="Kale V."/>
            <person name="Holt S."/>
            <person name="Cochrane G."/>
            <person name="Meng A."/>
            <person name="Brown T."/>
            <person name="Cohen L."/>
        </authorList>
    </citation>
    <scope>NUCLEOTIDE SEQUENCE</scope>
    <source>
        <strain evidence="1">UIO037</strain>
    </source>
</reference>
<dbReference type="EMBL" id="HBKO01004794">
    <property type="protein sequence ID" value="CAE2196955.1"/>
    <property type="molecule type" value="Transcribed_RNA"/>
</dbReference>
<gene>
    <name evidence="1" type="ORF">CPOL0286_LOCUS2309</name>
</gene>
<name>A0A6T7WVY3_9EUKA</name>
<evidence type="ECO:0000313" key="1">
    <source>
        <dbReference type="EMBL" id="CAE2196955.1"/>
    </source>
</evidence>
<dbReference type="AlphaFoldDB" id="A0A6T7WVY3"/>
<organism evidence="1">
    <name type="scientific">Prymnesium polylepis</name>
    <dbReference type="NCBI Taxonomy" id="72548"/>
    <lineage>
        <taxon>Eukaryota</taxon>
        <taxon>Haptista</taxon>
        <taxon>Haptophyta</taxon>
        <taxon>Prymnesiophyceae</taxon>
        <taxon>Prymnesiales</taxon>
        <taxon>Prymnesiaceae</taxon>
        <taxon>Prymnesium</taxon>
    </lineage>
</organism>